<dbReference type="PANTHER" id="PTHR43031:SF17">
    <property type="entry name" value="SULFURTRANSFERASE YTWF-RELATED"/>
    <property type="match status" value="1"/>
</dbReference>
<dbReference type="InterPro" id="IPR036873">
    <property type="entry name" value="Rhodanese-like_dom_sf"/>
</dbReference>
<feature type="domain" description="Rhodanese" evidence="2">
    <location>
        <begin position="23"/>
        <end position="110"/>
    </location>
</feature>
<dbReference type="PANTHER" id="PTHR43031">
    <property type="entry name" value="FAD-DEPENDENT OXIDOREDUCTASE"/>
    <property type="match status" value="1"/>
</dbReference>
<dbReference type="SMART" id="SM00450">
    <property type="entry name" value="RHOD"/>
    <property type="match status" value="1"/>
</dbReference>
<dbReference type="SUPFAM" id="SSF52821">
    <property type="entry name" value="Rhodanese/Cell cycle control phosphatase"/>
    <property type="match status" value="1"/>
</dbReference>
<dbReference type="Gene3D" id="3.40.250.10">
    <property type="entry name" value="Rhodanese-like domain"/>
    <property type="match status" value="1"/>
</dbReference>
<dbReference type="EMBL" id="JAADZU010000136">
    <property type="protein sequence ID" value="NDK92553.1"/>
    <property type="molecule type" value="Genomic_DNA"/>
</dbReference>
<evidence type="ECO:0000313" key="3">
    <source>
        <dbReference type="EMBL" id="NDK92553.1"/>
    </source>
</evidence>
<dbReference type="InterPro" id="IPR050229">
    <property type="entry name" value="GlpE_sulfurtransferase"/>
</dbReference>
<dbReference type="RefSeq" id="WP_059037365.1">
    <property type="nucleotide sequence ID" value="NZ_JAADZU010000136.1"/>
</dbReference>
<reference evidence="3 4" key="1">
    <citation type="submission" date="2020-01" db="EMBL/GenBank/DDBJ databases">
        <title>Investigation of new actinobacteria for the biodesulphurisation of diesel fuel.</title>
        <authorList>
            <person name="Athi Narayanan S.M."/>
        </authorList>
    </citation>
    <scope>NUCLEOTIDE SEQUENCE [LARGE SCALE GENOMIC DNA]</scope>
    <source>
        <strain evidence="3 4">213E</strain>
    </source>
</reference>
<evidence type="ECO:0000259" key="2">
    <source>
        <dbReference type="PROSITE" id="PS50206"/>
    </source>
</evidence>
<feature type="region of interest" description="Disordered" evidence="1">
    <location>
        <begin position="1"/>
        <end position="20"/>
    </location>
</feature>
<dbReference type="Pfam" id="PF00581">
    <property type="entry name" value="Rhodanese"/>
    <property type="match status" value="1"/>
</dbReference>
<accession>A0A7K3LW94</accession>
<sequence length="113" mass="12365">MDPVSTGDIPQVPVTELPDDFSDDADRLLLDVREDDEWAAGHVRGAVHIPLGEVPARIEEIDPDAELYVICHSSGRSMRVLAYLERIGYPGTCVEGGMLAWYQNGKPMITGQG</sequence>
<dbReference type="Proteomes" id="UP000466307">
    <property type="component" value="Unassembled WGS sequence"/>
</dbReference>
<name>A0A7K3LW94_9ACTN</name>
<evidence type="ECO:0000313" key="4">
    <source>
        <dbReference type="Proteomes" id="UP000466307"/>
    </source>
</evidence>
<dbReference type="CDD" id="cd00158">
    <property type="entry name" value="RHOD"/>
    <property type="match status" value="1"/>
</dbReference>
<evidence type="ECO:0000256" key="1">
    <source>
        <dbReference type="SAM" id="MobiDB-lite"/>
    </source>
</evidence>
<dbReference type="AlphaFoldDB" id="A0A7K3LW94"/>
<comment type="caution">
    <text evidence="3">The sequence shown here is derived from an EMBL/GenBank/DDBJ whole genome shotgun (WGS) entry which is preliminary data.</text>
</comment>
<dbReference type="PROSITE" id="PS50206">
    <property type="entry name" value="RHODANESE_3"/>
    <property type="match status" value="1"/>
</dbReference>
<keyword evidence="4" id="KW-1185">Reference proteome</keyword>
<organism evidence="3 4">
    <name type="scientific">Gordonia desulfuricans</name>
    <dbReference type="NCBI Taxonomy" id="89051"/>
    <lineage>
        <taxon>Bacteria</taxon>
        <taxon>Bacillati</taxon>
        <taxon>Actinomycetota</taxon>
        <taxon>Actinomycetes</taxon>
        <taxon>Mycobacteriales</taxon>
        <taxon>Gordoniaceae</taxon>
        <taxon>Gordonia</taxon>
    </lineage>
</organism>
<gene>
    <name evidence="3" type="ORF">GYA93_23800</name>
</gene>
<proteinExistence type="predicted"/>
<protein>
    <submittedName>
        <fullName evidence="3">Rhodanese-like domain-containing protein</fullName>
    </submittedName>
</protein>
<dbReference type="InterPro" id="IPR001763">
    <property type="entry name" value="Rhodanese-like_dom"/>
</dbReference>